<dbReference type="RefSeq" id="WP_140848917.1">
    <property type="nucleotide sequence ID" value="NZ_RCZC01000002.1"/>
</dbReference>
<keyword evidence="5" id="KW-1185">Reference proteome</keyword>
<feature type="region of interest" description="Disordered" evidence="1">
    <location>
        <begin position="25"/>
        <end position="49"/>
    </location>
</feature>
<reference evidence="4 5" key="1">
    <citation type="journal article" date="2019" name="Environ. Microbiol.">
        <title>Species interactions and distinct microbial communities in high Arctic permafrost affected cryosols are associated with the CH4 and CO2 gas fluxes.</title>
        <authorList>
            <person name="Altshuler I."/>
            <person name="Hamel J."/>
            <person name="Turney S."/>
            <person name="Magnuson E."/>
            <person name="Levesque R."/>
            <person name="Greer C."/>
            <person name="Whyte L.G."/>
        </authorList>
    </citation>
    <scope>NUCLEOTIDE SEQUENCE [LARGE SCALE GENOMIC DNA]</scope>
    <source>
        <strain evidence="4 5">E6.1</strain>
    </source>
</reference>
<proteinExistence type="predicted"/>
<evidence type="ECO:0000313" key="4">
    <source>
        <dbReference type="EMBL" id="TPG54107.1"/>
    </source>
</evidence>
<dbReference type="OrthoDB" id="7439590at2"/>
<dbReference type="AlphaFoldDB" id="A0A502FWU9"/>
<evidence type="ECO:0000256" key="1">
    <source>
        <dbReference type="SAM" id="MobiDB-lite"/>
    </source>
</evidence>
<feature type="compositionally biased region" description="Polar residues" evidence="1">
    <location>
        <begin position="25"/>
        <end position="34"/>
    </location>
</feature>
<dbReference type="Proteomes" id="UP000319931">
    <property type="component" value="Unassembled WGS sequence"/>
</dbReference>
<accession>A0A502FWU9</accession>
<evidence type="ECO:0000256" key="2">
    <source>
        <dbReference type="SAM" id="SignalP"/>
    </source>
</evidence>
<feature type="signal peptide" evidence="2">
    <location>
        <begin position="1"/>
        <end position="22"/>
    </location>
</feature>
<feature type="compositionally biased region" description="Basic and acidic residues" evidence="1">
    <location>
        <begin position="35"/>
        <end position="48"/>
    </location>
</feature>
<feature type="domain" description="Alginate export" evidence="3">
    <location>
        <begin position="98"/>
        <end position="450"/>
    </location>
</feature>
<dbReference type="Gene3D" id="2.40.160.100">
    <property type="match status" value="1"/>
</dbReference>
<sequence>MKMLSLAATALGLSLAPFTAHAQSLPASPASSTEKPGKEETAPKKDETGLIVTASSRLRYETVDGRPRPGLATAEDALELRTGIAVEYGPGPLSIGGELIDSRAYLTGTRTAIGTNEVDALELPQAYLKLRLDGAVGRGNALSVEGGRFLINLGSGRLIATDEYRNTVNGFTGLRGDLKLGKRFEATLFYVLPQERLPDADAAVRANKVVFDRETFDDVLFGGYVHRKQALGAAQVEFAYYRLAEHDSPGRETADRRLHTIDGRIFSEAKARTVDYDLEGAYQFGHASASTLATARSATVAAGFAHAAIGYSFAMSFKPRIGLFYDYASGNGRGGNVNRFDTLFGSRRDDLGPSGTYAGLARENISAPGIRFDAKPGKRVEALLDYRGIWLASRYDRFYGVTDATGRSGDFGGQQLEGRLRYWLVPEHLRFESNFALLYKGDFLENAPTALASAQHIVRFLEFNVQASF</sequence>
<gene>
    <name evidence="4" type="ORF">EAH76_05240</name>
</gene>
<comment type="caution">
    <text evidence="4">The sequence shown here is derived from an EMBL/GenBank/DDBJ whole genome shotgun (WGS) entry which is preliminary data.</text>
</comment>
<evidence type="ECO:0000259" key="3">
    <source>
        <dbReference type="Pfam" id="PF13372"/>
    </source>
</evidence>
<protein>
    <recommendedName>
        <fullName evidence="3">Alginate export domain-containing protein</fullName>
    </recommendedName>
</protein>
<name>A0A502FWU9_9SPHN</name>
<feature type="chain" id="PRO_5021323762" description="Alginate export domain-containing protein" evidence="2">
    <location>
        <begin position="23"/>
        <end position="469"/>
    </location>
</feature>
<dbReference type="InterPro" id="IPR053728">
    <property type="entry name" value="Alginate_Permeability_Chnl"/>
</dbReference>
<dbReference type="Pfam" id="PF13372">
    <property type="entry name" value="Alginate_exp"/>
    <property type="match status" value="1"/>
</dbReference>
<organism evidence="4 5">
    <name type="scientific">Sphingomonas glacialis</name>
    <dbReference type="NCBI Taxonomy" id="658225"/>
    <lineage>
        <taxon>Bacteria</taxon>
        <taxon>Pseudomonadati</taxon>
        <taxon>Pseudomonadota</taxon>
        <taxon>Alphaproteobacteria</taxon>
        <taxon>Sphingomonadales</taxon>
        <taxon>Sphingomonadaceae</taxon>
        <taxon>Sphingomonas</taxon>
    </lineage>
</organism>
<evidence type="ECO:0000313" key="5">
    <source>
        <dbReference type="Proteomes" id="UP000319931"/>
    </source>
</evidence>
<dbReference type="InterPro" id="IPR025388">
    <property type="entry name" value="Alginate_export_dom"/>
</dbReference>
<dbReference type="EMBL" id="RCZC01000002">
    <property type="protein sequence ID" value="TPG54107.1"/>
    <property type="molecule type" value="Genomic_DNA"/>
</dbReference>
<keyword evidence="2" id="KW-0732">Signal</keyword>